<sequence>MIVADVSIIPIGMGESVSRFVKRAIEELQKSGLRIEVCAMSTVVEAKDVEELFNAVKRAREAVFEMGVKRVYTIIRIDERRDKELSIEGKISSVIQKI</sequence>
<evidence type="ECO:0000259" key="2">
    <source>
        <dbReference type="Pfam" id="PF01910"/>
    </source>
</evidence>
<dbReference type="InterPro" id="IPR051614">
    <property type="entry name" value="UPF0045_domain"/>
</dbReference>
<dbReference type="PANTHER" id="PTHR33777">
    <property type="entry name" value="UPF0045 PROTEIN ECM15"/>
    <property type="match status" value="1"/>
</dbReference>
<dbReference type="NCBIfam" id="TIGR00106">
    <property type="entry name" value="MTH1187 family thiamine-binding protein"/>
    <property type="match status" value="1"/>
</dbReference>
<organism evidence="3">
    <name type="scientific">Archaeoglobus fulgidus</name>
    <dbReference type="NCBI Taxonomy" id="2234"/>
    <lineage>
        <taxon>Archaea</taxon>
        <taxon>Methanobacteriati</taxon>
        <taxon>Methanobacteriota</taxon>
        <taxon>Archaeoglobi</taxon>
        <taxon>Archaeoglobales</taxon>
        <taxon>Archaeoglobaceae</taxon>
        <taxon>Archaeoglobus</taxon>
    </lineage>
</organism>
<dbReference type="Pfam" id="PF01910">
    <property type="entry name" value="Thiamine_BP"/>
    <property type="match status" value="1"/>
</dbReference>
<dbReference type="AlphaFoldDB" id="A0A7J2TIU2"/>
<dbReference type="Gene3D" id="3.30.70.930">
    <property type="match status" value="1"/>
</dbReference>
<name>A0A7J2TIU2_ARCFL</name>
<dbReference type="PANTHER" id="PTHR33777:SF1">
    <property type="entry name" value="UPF0045 PROTEIN ECM15"/>
    <property type="match status" value="1"/>
</dbReference>
<comment type="similarity">
    <text evidence="1">Belongs to the UPF0045 family.</text>
</comment>
<dbReference type="EMBL" id="DSLA01000046">
    <property type="protein sequence ID" value="HEH35104.1"/>
    <property type="molecule type" value="Genomic_DNA"/>
</dbReference>
<proteinExistence type="inferred from homology"/>
<dbReference type="SUPFAM" id="SSF89957">
    <property type="entry name" value="MTH1187/YkoF-like"/>
    <property type="match status" value="1"/>
</dbReference>
<dbReference type="GO" id="GO:0005829">
    <property type="term" value="C:cytosol"/>
    <property type="evidence" value="ECO:0007669"/>
    <property type="project" value="TreeGrafter"/>
</dbReference>
<protein>
    <submittedName>
        <fullName evidence="3">MTH1187 family thiamine-binding protein</fullName>
    </submittedName>
</protein>
<accession>A0A7J2TIU2</accession>
<dbReference type="InterPro" id="IPR002767">
    <property type="entry name" value="Thiamine_BP"/>
</dbReference>
<dbReference type="InterPro" id="IPR029756">
    <property type="entry name" value="MTH1187/YkoF-like"/>
</dbReference>
<gene>
    <name evidence="3" type="ORF">ENP88_02895</name>
</gene>
<evidence type="ECO:0000256" key="1">
    <source>
        <dbReference type="ARBA" id="ARBA00010272"/>
    </source>
</evidence>
<evidence type="ECO:0000313" key="3">
    <source>
        <dbReference type="EMBL" id="HEH35104.1"/>
    </source>
</evidence>
<comment type="caution">
    <text evidence="3">The sequence shown here is derived from an EMBL/GenBank/DDBJ whole genome shotgun (WGS) entry which is preliminary data.</text>
</comment>
<feature type="domain" description="Thiamine-binding protein" evidence="2">
    <location>
        <begin position="4"/>
        <end position="94"/>
    </location>
</feature>
<reference evidence="3" key="1">
    <citation type="journal article" date="2020" name="mSystems">
        <title>Genome- and Community-Level Interaction Insights into Carbon Utilization and Element Cycling Functions of Hydrothermarchaeota in Hydrothermal Sediment.</title>
        <authorList>
            <person name="Zhou Z."/>
            <person name="Liu Y."/>
            <person name="Xu W."/>
            <person name="Pan J."/>
            <person name="Luo Z.H."/>
            <person name="Li M."/>
        </authorList>
    </citation>
    <scope>NUCLEOTIDE SEQUENCE [LARGE SCALE GENOMIC DNA]</scope>
    <source>
        <strain evidence="3">SpSt-26</strain>
    </source>
</reference>